<dbReference type="Gene3D" id="3.30.420.10">
    <property type="entry name" value="Ribonuclease H-like superfamily/Ribonuclease H"/>
    <property type="match status" value="1"/>
</dbReference>
<dbReference type="InterPro" id="IPR036397">
    <property type="entry name" value="RNaseH_sf"/>
</dbReference>
<name>A0A8E2JV70_9PEZI</name>
<evidence type="ECO:0000313" key="1">
    <source>
        <dbReference type="EMBL" id="OCL10698.1"/>
    </source>
</evidence>
<dbReference type="AlphaFoldDB" id="A0A8E2JV70"/>
<dbReference type="GO" id="GO:0003676">
    <property type="term" value="F:nucleic acid binding"/>
    <property type="evidence" value="ECO:0007669"/>
    <property type="project" value="InterPro"/>
</dbReference>
<organism evidence="1 2">
    <name type="scientific">Glonium stellatum</name>
    <dbReference type="NCBI Taxonomy" id="574774"/>
    <lineage>
        <taxon>Eukaryota</taxon>
        <taxon>Fungi</taxon>
        <taxon>Dikarya</taxon>
        <taxon>Ascomycota</taxon>
        <taxon>Pezizomycotina</taxon>
        <taxon>Dothideomycetes</taxon>
        <taxon>Pleosporomycetidae</taxon>
        <taxon>Gloniales</taxon>
        <taxon>Gloniaceae</taxon>
        <taxon>Glonium</taxon>
    </lineage>
</organism>
<accession>A0A8E2JV70</accession>
<sequence>MTQQYYTERLLPLYIKEIQRQRIYYNRDGILQEDNYPLHGTRSQDGKARRLKESNWINILLHPAQSPDLNPIEGI</sequence>
<keyword evidence="2" id="KW-1185">Reference proteome</keyword>
<proteinExistence type="predicted"/>
<evidence type="ECO:0008006" key="3">
    <source>
        <dbReference type="Google" id="ProtNLM"/>
    </source>
</evidence>
<gene>
    <name evidence="1" type="ORF">AOQ84DRAFT_353389</name>
</gene>
<evidence type="ECO:0000313" key="2">
    <source>
        <dbReference type="Proteomes" id="UP000250140"/>
    </source>
</evidence>
<protein>
    <recommendedName>
        <fullName evidence="3">Tc1-like transposase DDE domain-containing protein</fullName>
    </recommendedName>
</protein>
<dbReference type="OrthoDB" id="5410741at2759"/>
<dbReference type="Proteomes" id="UP000250140">
    <property type="component" value="Unassembled WGS sequence"/>
</dbReference>
<reference evidence="1 2" key="1">
    <citation type="journal article" date="2016" name="Nat. Commun.">
        <title>Ectomycorrhizal ecology is imprinted in the genome of the dominant symbiotic fungus Cenococcum geophilum.</title>
        <authorList>
            <consortium name="DOE Joint Genome Institute"/>
            <person name="Peter M."/>
            <person name="Kohler A."/>
            <person name="Ohm R.A."/>
            <person name="Kuo A."/>
            <person name="Krutzmann J."/>
            <person name="Morin E."/>
            <person name="Arend M."/>
            <person name="Barry K.W."/>
            <person name="Binder M."/>
            <person name="Choi C."/>
            <person name="Clum A."/>
            <person name="Copeland A."/>
            <person name="Grisel N."/>
            <person name="Haridas S."/>
            <person name="Kipfer T."/>
            <person name="LaButti K."/>
            <person name="Lindquist E."/>
            <person name="Lipzen A."/>
            <person name="Maire R."/>
            <person name="Meier B."/>
            <person name="Mihaltcheva S."/>
            <person name="Molinier V."/>
            <person name="Murat C."/>
            <person name="Poggeler S."/>
            <person name="Quandt C.A."/>
            <person name="Sperisen C."/>
            <person name="Tritt A."/>
            <person name="Tisserant E."/>
            <person name="Crous P.W."/>
            <person name="Henrissat B."/>
            <person name="Nehls U."/>
            <person name="Egli S."/>
            <person name="Spatafora J.W."/>
            <person name="Grigoriev I.V."/>
            <person name="Martin F.M."/>
        </authorList>
    </citation>
    <scope>NUCLEOTIDE SEQUENCE [LARGE SCALE GENOMIC DNA]</scope>
    <source>
        <strain evidence="1 2">CBS 207.34</strain>
    </source>
</reference>
<dbReference type="EMBL" id="KV749185">
    <property type="protein sequence ID" value="OCL10698.1"/>
    <property type="molecule type" value="Genomic_DNA"/>
</dbReference>